<accession>A0A5E4NDK3</accession>
<dbReference type="EC" id="6.1.1.15" evidence="1"/>
<dbReference type="Gene3D" id="3.80.10.10">
    <property type="entry name" value="Ribonuclease Inhibitor"/>
    <property type="match status" value="1"/>
</dbReference>
<dbReference type="InterPro" id="IPR004499">
    <property type="entry name" value="Pro-tRNA-ligase_IIa_arc-type"/>
</dbReference>
<dbReference type="AlphaFoldDB" id="A0A5E4NDK3"/>
<feature type="region of interest" description="Disordered" evidence="9">
    <location>
        <begin position="66"/>
        <end position="101"/>
    </location>
</feature>
<dbReference type="GO" id="GO:0017101">
    <property type="term" value="C:aminoacyl-tRNA synthetase multienzyme complex"/>
    <property type="evidence" value="ECO:0007669"/>
    <property type="project" value="TreeGrafter"/>
</dbReference>
<proteinExistence type="inferred from homology"/>
<dbReference type="InterPro" id="IPR032675">
    <property type="entry name" value="LRR_dom_sf"/>
</dbReference>
<dbReference type="PANTHER" id="PTHR43382:SF2">
    <property type="entry name" value="BIFUNCTIONAL GLUTAMATE_PROLINE--TRNA LIGASE"/>
    <property type="match status" value="1"/>
</dbReference>
<dbReference type="InterPro" id="IPR006195">
    <property type="entry name" value="aa-tRNA-synth_II"/>
</dbReference>
<dbReference type="Gene3D" id="3.40.50.800">
    <property type="entry name" value="Anticodon-binding domain"/>
    <property type="match status" value="1"/>
</dbReference>
<dbReference type="InterPro" id="IPR036621">
    <property type="entry name" value="Anticodon-bd_dom_sf"/>
</dbReference>
<dbReference type="InterPro" id="IPR000738">
    <property type="entry name" value="WHEP-TRS_dom"/>
</dbReference>
<reference evidence="12 13" key="1">
    <citation type="submission" date="2019-08" db="EMBL/GenBank/DDBJ databases">
        <authorList>
            <person name="Alioto T."/>
            <person name="Alioto T."/>
            <person name="Gomez Garrido J."/>
        </authorList>
    </citation>
    <scope>NUCLEOTIDE SEQUENCE [LARGE SCALE GENOMIC DNA]</scope>
</reference>
<dbReference type="CDD" id="cd00862">
    <property type="entry name" value="ProRS_anticodon_zinc"/>
    <property type="match status" value="1"/>
</dbReference>
<dbReference type="FunFam" id="3.30.110.30:FF:000001">
    <property type="entry name" value="Bifunctional glutamate/proline--tRNA ligase"/>
    <property type="match status" value="1"/>
</dbReference>
<evidence type="ECO:0000256" key="9">
    <source>
        <dbReference type="SAM" id="MobiDB-lite"/>
    </source>
</evidence>
<evidence type="ECO:0000259" key="11">
    <source>
        <dbReference type="PROSITE" id="PS51185"/>
    </source>
</evidence>
<dbReference type="FunFam" id="3.30.930.10:FF:000007">
    <property type="entry name" value="Bifunctional glutamate/proline--tRNA ligase"/>
    <property type="match status" value="1"/>
</dbReference>
<dbReference type="PANTHER" id="PTHR43382">
    <property type="entry name" value="PROLYL-TRNA SYNTHETASE"/>
    <property type="match status" value="1"/>
</dbReference>
<gene>
    <name evidence="12" type="ORF">CINCED_3A018030</name>
</gene>
<dbReference type="PROSITE" id="PS51185">
    <property type="entry name" value="WHEP_TRS_2"/>
    <property type="match status" value="1"/>
</dbReference>
<keyword evidence="2 12" id="KW-0436">Ligase</keyword>
<evidence type="ECO:0000256" key="7">
    <source>
        <dbReference type="ARBA" id="ARBA00029731"/>
    </source>
</evidence>
<dbReference type="InterPro" id="IPR002314">
    <property type="entry name" value="aa-tRNA-synt_IIb"/>
</dbReference>
<keyword evidence="4" id="KW-0067">ATP-binding</keyword>
<organism evidence="12 13">
    <name type="scientific">Cinara cedri</name>
    <dbReference type="NCBI Taxonomy" id="506608"/>
    <lineage>
        <taxon>Eukaryota</taxon>
        <taxon>Metazoa</taxon>
        <taxon>Ecdysozoa</taxon>
        <taxon>Arthropoda</taxon>
        <taxon>Hexapoda</taxon>
        <taxon>Insecta</taxon>
        <taxon>Pterygota</taxon>
        <taxon>Neoptera</taxon>
        <taxon>Paraneoptera</taxon>
        <taxon>Hemiptera</taxon>
        <taxon>Sternorrhyncha</taxon>
        <taxon>Aphidomorpha</taxon>
        <taxon>Aphidoidea</taxon>
        <taxon>Aphididae</taxon>
        <taxon>Lachninae</taxon>
        <taxon>Cinara</taxon>
    </lineage>
</organism>
<dbReference type="SUPFAM" id="SSF52954">
    <property type="entry name" value="Class II aaRS ABD-related"/>
    <property type="match status" value="1"/>
</dbReference>
<dbReference type="EMBL" id="CABPRJ010001998">
    <property type="protein sequence ID" value="VVC42792.1"/>
    <property type="molecule type" value="Genomic_DNA"/>
</dbReference>
<dbReference type="GO" id="GO:0005524">
    <property type="term" value="F:ATP binding"/>
    <property type="evidence" value="ECO:0007669"/>
    <property type="project" value="UniProtKB-KW"/>
</dbReference>
<dbReference type="InterPro" id="IPR045864">
    <property type="entry name" value="aa-tRNA-synth_II/BPL/LPL"/>
</dbReference>
<keyword evidence="6 12" id="KW-0030">Aminoacyl-tRNA synthetase</keyword>
<dbReference type="PROSITE" id="PS50862">
    <property type="entry name" value="AA_TRNA_LIGASE_II"/>
    <property type="match status" value="1"/>
</dbReference>
<evidence type="ECO:0000256" key="8">
    <source>
        <dbReference type="ARBA" id="ARBA00047671"/>
    </source>
</evidence>
<dbReference type="InterPro" id="IPR004154">
    <property type="entry name" value="Anticodon-bd"/>
</dbReference>
<dbReference type="PRINTS" id="PR01046">
    <property type="entry name" value="TRNASYNTHPRO"/>
</dbReference>
<keyword evidence="3" id="KW-0547">Nucleotide-binding</keyword>
<dbReference type="SUPFAM" id="SSF55681">
    <property type="entry name" value="Class II aaRS and biotin synthetases"/>
    <property type="match status" value="1"/>
</dbReference>
<evidence type="ECO:0000256" key="6">
    <source>
        <dbReference type="ARBA" id="ARBA00023146"/>
    </source>
</evidence>
<dbReference type="InterPro" id="IPR033721">
    <property type="entry name" value="ProRS_core_arch_euk"/>
</dbReference>
<feature type="domain" description="Aminoacyl-transfer RNA synthetases class-II family profile" evidence="10">
    <location>
        <begin position="150"/>
        <end position="393"/>
    </location>
</feature>
<dbReference type="Pfam" id="PF09180">
    <property type="entry name" value="ProRS-C_1"/>
    <property type="match status" value="1"/>
</dbReference>
<evidence type="ECO:0000313" key="13">
    <source>
        <dbReference type="Proteomes" id="UP000325440"/>
    </source>
</evidence>
<keyword evidence="13" id="KW-1185">Reference proteome</keyword>
<evidence type="ECO:0000256" key="1">
    <source>
        <dbReference type="ARBA" id="ARBA00012831"/>
    </source>
</evidence>
<dbReference type="Pfam" id="PF03129">
    <property type="entry name" value="HGTP_anticodon"/>
    <property type="match status" value="1"/>
</dbReference>
<dbReference type="NCBIfam" id="TIGR00408">
    <property type="entry name" value="proS_fam_I"/>
    <property type="match status" value="1"/>
</dbReference>
<dbReference type="Gene3D" id="3.30.110.30">
    <property type="entry name" value="C-terminal domain of ProRS"/>
    <property type="match status" value="1"/>
</dbReference>
<dbReference type="InterPro" id="IPR017449">
    <property type="entry name" value="Pro-tRNA_synth_II"/>
</dbReference>
<dbReference type="InterPro" id="IPR002316">
    <property type="entry name" value="Pro-tRNA-ligase_IIa"/>
</dbReference>
<dbReference type="Proteomes" id="UP000325440">
    <property type="component" value="Unassembled WGS sequence"/>
</dbReference>
<dbReference type="SUPFAM" id="SSF64586">
    <property type="entry name" value="C-terminal domain of ProRS"/>
    <property type="match status" value="1"/>
</dbReference>
<evidence type="ECO:0000256" key="5">
    <source>
        <dbReference type="ARBA" id="ARBA00022917"/>
    </source>
</evidence>
<evidence type="ECO:0000259" key="10">
    <source>
        <dbReference type="PROSITE" id="PS50862"/>
    </source>
</evidence>
<feature type="domain" description="WHEP-TRS" evidence="11">
    <location>
        <begin position="1"/>
        <end position="39"/>
    </location>
</feature>
<dbReference type="Gene3D" id="1.10.287.10">
    <property type="entry name" value="S15/NS1, RNA-binding"/>
    <property type="match status" value="1"/>
</dbReference>
<dbReference type="HAMAP" id="MF_01571">
    <property type="entry name" value="Pro_tRNA_synth_type3"/>
    <property type="match status" value="1"/>
</dbReference>
<dbReference type="GO" id="GO:0006433">
    <property type="term" value="P:prolyl-tRNA aminoacylation"/>
    <property type="evidence" value="ECO:0007669"/>
    <property type="project" value="InterPro"/>
</dbReference>
<dbReference type="Pfam" id="PF00458">
    <property type="entry name" value="WHEP-TRS"/>
    <property type="match status" value="1"/>
</dbReference>
<protein>
    <recommendedName>
        <fullName evidence="1">proline--tRNA ligase</fullName>
        <ecNumber evidence="1">6.1.1.15</ecNumber>
    </recommendedName>
    <alternativeName>
        <fullName evidence="7">Prolyl-tRNA synthetase</fullName>
    </alternativeName>
</protein>
<evidence type="ECO:0000256" key="4">
    <source>
        <dbReference type="ARBA" id="ARBA00022840"/>
    </source>
</evidence>
<evidence type="ECO:0000256" key="3">
    <source>
        <dbReference type="ARBA" id="ARBA00022741"/>
    </source>
</evidence>
<dbReference type="GO" id="GO:0005737">
    <property type="term" value="C:cytoplasm"/>
    <property type="evidence" value="ECO:0007669"/>
    <property type="project" value="InterPro"/>
</dbReference>
<evidence type="ECO:0000256" key="2">
    <source>
        <dbReference type="ARBA" id="ARBA00022598"/>
    </source>
</evidence>
<evidence type="ECO:0000313" key="12">
    <source>
        <dbReference type="EMBL" id="VVC42792.1"/>
    </source>
</evidence>
<comment type="catalytic activity">
    <reaction evidence="8">
        <text>tRNA(Pro) + L-proline + ATP = L-prolyl-tRNA(Pro) + AMP + diphosphate</text>
        <dbReference type="Rhea" id="RHEA:14305"/>
        <dbReference type="Rhea" id="RHEA-COMP:9700"/>
        <dbReference type="Rhea" id="RHEA-COMP:9702"/>
        <dbReference type="ChEBI" id="CHEBI:30616"/>
        <dbReference type="ChEBI" id="CHEBI:33019"/>
        <dbReference type="ChEBI" id="CHEBI:60039"/>
        <dbReference type="ChEBI" id="CHEBI:78442"/>
        <dbReference type="ChEBI" id="CHEBI:78532"/>
        <dbReference type="ChEBI" id="CHEBI:456215"/>
        <dbReference type="EC" id="6.1.1.15"/>
    </reaction>
</comment>
<dbReference type="OrthoDB" id="1350766at2759"/>
<dbReference type="InterPro" id="IPR016061">
    <property type="entry name" value="Pro-tRNA_ligase_II_C"/>
</dbReference>
<name>A0A5E4NDK3_9HEMI</name>
<dbReference type="GO" id="GO:0004827">
    <property type="term" value="F:proline-tRNA ligase activity"/>
    <property type="evidence" value="ECO:0007669"/>
    <property type="project" value="UniProtKB-EC"/>
</dbReference>
<dbReference type="SUPFAM" id="SSF52047">
    <property type="entry name" value="RNI-like"/>
    <property type="match status" value="1"/>
</dbReference>
<dbReference type="SMART" id="SM00946">
    <property type="entry name" value="ProRS-C_1"/>
    <property type="match status" value="1"/>
</dbReference>
<keyword evidence="5" id="KW-0648">Protein biosynthesis</keyword>
<dbReference type="CDD" id="cd00778">
    <property type="entry name" value="ProRS_core_arch_euk"/>
    <property type="match status" value="1"/>
</dbReference>
<dbReference type="Pfam" id="PF00587">
    <property type="entry name" value="tRNA-synt_2b"/>
    <property type="match status" value="1"/>
</dbReference>
<dbReference type="Gene3D" id="3.30.930.10">
    <property type="entry name" value="Bira Bifunctional Protein, Domain 2"/>
    <property type="match status" value="1"/>
</dbReference>
<sequence>MKSNGASKAEIGEAVKTLLALKGEYKQIAGVEFPQGGIPTPKSSEQLTSIPNSQSADEIITKINEQGNNVPTMKSNGSSKMKKPKKKENVPINTSKTTDSSQTKKITKLGLEVPKVAENLGDWYSQVLVKSEMIEYYDVSGCYILRPWAYKIWSLIQEWFDARIKSDPLNVENCYFPIFVSRGALEKEKEHIADFAPEVAWVTKSGETDLAEPIAIRPTSETVMYPAFAKWIQSYRDFPLKLNQWNNVVRWEFKHPQPFLRTREFLWQEGHHAYATQEEAERDVLIVLDYYEHVYRNMLAVPVIKGRKTEKEKFAGGDFTATCEAYIAASGRAIQGATSHYLGTNFARMFNVEYEHPVTHEQLFAHQISYGMTTRTIGVMVMVHGDDRGLVLPPNVATIQVVIILCGVGVSTSEDIKQSLTRTCLEVYNRLKGDNSSKENEIKNSNLLCKGSINIRAHADLRDNYSPGWKFNHWELKGVPLRLEIGPKDLDRGQITAVRRDTGEKLSIPLDMHDKNNQNVQDLLVDKIHKLLEQIQQDMLAKAEQEMKNNVIICHKWSDCAINLAKKRLLLVPFCGRPSCEDNIKRDTAKDDGTAEIGASTMGAKSLCVPFEQPDGNEKLKPDDKCIHPECNQRAGFFTLFDNLDSLNTTASTPEYMAEKRQAPQWFSTDSPQKQKKLDKMENSTNVKQQGNPYVPEDVKIVNELVPINIKCLSKMLSLKKLEIKCPAGIKLLSPPELISSHLTKLKSLSLKSVKSFSGDICTDLGKMSMDLETLEIGDCEYLPNDFSMVLKKLTNLRYLRLENCCGKWKEFAEEYFDAILSMKKLKKLELINIEFSDCVAQKLAKCNSITALLIIPAYVCQSATINFHLLQCIEKLSKTLRHLVWGFTKELLQVTDLFITQYQQNLVGFGCSINISEKSEPRNNIPILRSEPKPQRENQEIPENIIDILSVPSLQDLLNSKMNCQLLLCTMTSKGS</sequence>